<dbReference type="Proteomes" id="UP000488506">
    <property type="component" value="Unassembled WGS sequence"/>
</dbReference>
<dbReference type="GO" id="GO:0016740">
    <property type="term" value="F:transferase activity"/>
    <property type="evidence" value="ECO:0007669"/>
    <property type="project" value="UniProtKB-KW"/>
</dbReference>
<keyword evidence="1" id="KW-0472">Membrane</keyword>
<dbReference type="InterPro" id="IPR029044">
    <property type="entry name" value="Nucleotide-diphossugar_trans"/>
</dbReference>
<feature type="domain" description="Glycosyltransferase 2-like" evidence="2">
    <location>
        <begin position="5"/>
        <end position="163"/>
    </location>
</feature>
<reference evidence="3 4" key="1">
    <citation type="submission" date="2019-12" db="EMBL/GenBank/DDBJ databases">
        <authorList>
            <person name="Wolfe R."/>
            <person name="Danczak R."/>
            <person name="Wilkins M."/>
        </authorList>
    </citation>
    <scope>NUCLEOTIDE SEQUENCE [LARGE SCALE GENOMIC DNA]</scope>
    <source>
        <strain evidence="3">X2_MaxBin.013</strain>
    </source>
</reference>
<keyword evidence="1" id="KW-1133">Transmembrane helix</keyword>
<sequence length="281" mass="32145">MDDLSIIIASKNNRKLLEECLASIFQSTKKYSFEIIVVDNASSDGSQEMVKSKFPSVKLIENNENMGFVKASNQGLKTINARYAMLLNDDTIVKPNTFDAMVEFMDNTKEAGACGPKLLNIDGTIQHQGGVFGKKFFLSKKPTAVGFLIGACLMVRKEIIGQIGVLDENLFFYNDDLDWCIRIRKTGFKIFFLPQAEVVHYGGYSSKRVFNRRLFVEGFRGGLYFCRKHYGLAAYLIYKSLLFVGILLYLPFFILSYPFKREKFIDRLFAYFDILILSLRF</sequence>
<name>A0A833KZT9_UNCSA</name>
<accession>A0A833KZT9</accession>
<keyword evidence="3" id="KW-0808">Transferase</keyword>
<evidence type="ECO:0000313" key="3">
    <source>
        <dbReference type="EMBL" id="KAF0133128.1"/>
    </source>
</evidence>
<evidence type="ECO:0000259" key="2">
    <source>
        <dbReference type="Pfam" id="PF00535"/>
    </source>
</evidence>
<dbReference type="CDD" id="cd04186">
    <property type="entry name" value="GT_2_like_c"/>
    <property type="match status" value="1"/>
</dbReference>
<keyword evidence="1" id="KW-0812">Transmembrane</keyword>
<organism evidence="3 4">
    <name type="scientific">Candidatus Saganbacteria bacterium</name>
    <dbReference type="NCBI Taxonomy" id="2575572"/>
    <lineage>
        <taxon>Bacteria</taxon>
        <taxon>Bacillati</taxon>
        <taxon>Saganbacteria</taxon>
    </lineage>
</organism>
<evidence type="ECO:0000313" key="4">
    <source>
        <dbReference type="Proteomes" id="UP000488506"/>
    </source>
</evidence>
<feature type="transmembrane region" description="Helical" evidence="1">
    <location>
        <begin position="235"/>
        <end position="257"/>
    </location>
</feature>
<dbReference type="PANTHER" id="PTHR43179">
    <property type="entry name" value="RHAMNOSYLTRANSFERASE WBBL"/>
    <property type="match status" value="1"/>
</dbReference>
<proteinExistence type="predicted"/>
<dbReference type="SUPFAM" id="SSF53448">
    <property type="entry name" value="Nucleotide-diphospho-sugar transferases"/>
    <property type="match status" value="1"/>
</dbReference>
<dbReference type="InterPro" id="IPR001173">
    <property type="entry name" value="Glyco_trans_2-like"/>
</dbReference>
<dbReference type="Pfam" id="PF00535">
    <property type="entry name" value="Glycos_transf_2"/>
    <property type="match status" value="1"/>
</dbReference>
<dbReference type="PANTHER" id="PTHR43179:SF7">
    <property type="entry name" value="RHAMNOSYLTRANSFERASE WBBL"/>
    <property type="match status" value="1"/>
</dbReference>
<gene>
    <name evidence="3" type="ORF">FD145_1432</name>
</gene>
<comment type="caution">
    <text evidence="3">The sequence shown here is derived from an EMBL/GenBank/DDBJ whole genome shotgun (WGS) entry which is preliminary data.</text>
</comment>
<protein>
    <submittedName>
        <fullName evidence="3">Glycosyl transferase family protein</fullName>
    </submittedName>
</protein>
<dbReference type="EMBL" id="WPAF01000034">
    <property type="protein sequence ID" value="KAF0133128.1"/>
    <property type="molecule type" value="Genomic_DNA"/>
</dbReference>
<evidence type="ECO:0000256" key="1">
    <source>
        <dbReference type="SAM" id="Phobius"/>
    </source>
</evidence>
<dbReference type="Gene3D" id="3.90.550.10">
    <property type="entry name" value="Spore Coat Polysaccharide Biosynthesis Protein SpsA, Chain A"/>
    <property type="match status" value="1"/>
</dbReference>
<dbReference type="AlphaFoldDB" id="A0A833KZT9"/>